<dbReference type="AlphaFoldDB" id="A0A3M0JBF5"/>
<proteinExistence type="predicted"/>
<comment type="caution">
    <text evidence="2">The sequence shown here is derived from an EMBL/GenBank/DDBJ whole genome shotgun (WGS) entry which is preliminary data.</text>
</comment>
<evidence type="ECO:0000313" key="2">
    <source>
        <dbReference type="EMBL" id="RMB97600.1"/>
    </source>
</evidence>
<dbReference type="EMBL" id="QRBI01000158">
    <property type="protein sequence ID" value="RMB97600.1"/>
    <property type="molecule type" value="Genomic_DNA"/>
</dbReference>
<name>A0A3M0JBF5_HIRRU</name>
<feature type="region of interest" description="Disordered" evidence="1">
    <location>
        <begin position="1"/>
        <end position="38"/>
    </location>
</feature>
<organism evidence="2 3">
    <name type="scientific">Hirundo rustica rustica</name>
    <dbReference type="NCBI Taxonomy" id="333673"/>
    <lineage>
        <taxon>Eukaryota</taxon>
        <taxon>Metazoa</taxon>
        <taxon>Chordata</taxon>
        <taxon>Craniata</taxon>
        <taxon>Vertebrata</taxon>
        <taxon>Euteleostomi</taxon>
        <taxon>Archelosauria</taxon>
        <taxon>Archosauria</taxon>
        <taxon>Dinosauria</taxon>
        <taxon>Saurischia</taxon>
        <taxon>Theropoda</taxon>
        <taxon>Coelurosauria</taxon>
        <taxon>Aves</taxon>
        <taxon>Neognathae</taxon>
        <taxon>Neoaves</taxon>
        <taxon>Telluraves</taxon>
        <taxon>Australaves</taxon>
        <taxon>Passeriformes</taxon>
        <taxon>Sylvioidea</taxon>
        <taxon>Hirundinidae</taxon>
        <taxon>Hirundo</taxon>
    </lineage>
</organism>
<accession>A0A3M0JBF5</accession>
<keyword evidence="3" id="KW-1185">Reference proteome</keyword>
<dbReference type="Proteomes" id="UP000269221">
    <property type="component" value="Unassembled WGS sequence"/>
</dbReference>
<evidence type="ECO:0000313" key="3">
    <source>
        <dbReference type="Proteomes" id="UP000269221"/>
    </source>
</evidence>
<sequence length="112" mass="12945">MANPEQRPIGDTNPPSDTRNANDTMPIDPELAAKGKPNSLMILKARPTHTQEKGAKEMLTEHKETTLAQEMLTKFEKECEKLDAAWEMLEKLEAEMRERENLDYLEYRINQD</sequence>
<gene>
    <name evidence="2" type="ORF">DUI87_25862</name>
</gene>
<protein>
    <submittedName>
        <fullName evidence="2">Uncharacterized protein</fullName>
    </submittedName>
</protein>
<reference evidence="2 3" key="1">
    <citation type="submission" date="2018-07" db="EMBL/GenBank/DDBJ databases">
        <title>A high quality draft genome assembly of the barn swallow (H. rustica rustica).</title>
        <authorList>
            <person name="Formenti G."/>
            <person name="Chiara M."/>
            <person name="Poveda L."/>
            <person name="Francoijs K.-J."/>
            <person name="Bonisoli-Alquati A."/>
            <person name="Canova L."/>
            <person name="Gianfranceschi L."/>
            <person name="Horner D.S."/>
            <person name="Saino N."/>
        </authorList>
    </citation>
    <scope>NUCLEOTIDE SEQUENCE [LARGE SCALE GENOMIC DNA]</scope>
    <source>
        <strain evidence="2">Chelidonia</strain>
        <tissue evidence="2">Blood</tissue>
    </source>
</reference>
<feature type="compositionally biased region" description="Polar residues" evidence="1">
    <location>
        <begin position="13"/>
        <end position="23"/>
    </location>
</feature>
<evidence type="ECO:0000256" key="1">
    <source>
        <dbReference type="SAM" id="MobiDB-lite"/>
    </source>
</evidence>